<dbReference type="EMBL" id="HBFR01039249">
    <property type="protein sequence ID" value="CAD8901479.1"/>
    <property type="molecule type" value="Transcribed_RNA"/>
</dbReference>
<reference evidence="4" key="1">
    <citation type="submission" date="2021-01" db="EMBL/GenBank/DDBJ databases">
        <authorList>
            <person name="Corre E."/>
            <person name="Pelletier E."/>
            <person name="Niang G."/>
            <person name="Scheremetjew M."/>
            <person name="Finn R."/>
            <person name="Kale V."/>
            <person name="Holt S."/>
            <person name="Cochrane G."/>
            <person name="Meng A."/>
            <person name="Brown T."/>
            <person name="Cohen L."/>
        </authorList>
    </citation>
    <scope>NUCLEOTIDE SEQUENCE</scope>
    <source>
        <strain evidence="4">308</strain>
    </source>
</reference>
<feature type="domain" description="Epidermal growth factor-like" evidence="3">
    <location>
        <begin position="69"/>
        <end position="89"/>
    </location>
</feature>
<feature type="compositionally biased region" description="Polar residues" evidence="2">
    <location>
        <begin position="11"/>
        <end position="25"/>
    </location>
</feature>
<evidence type="ECO:0000256" key="2">
    <source>
        <dbReference type="SAM" id="MobiDB-lite"/>
    </source>
</evidence>
<dbReference type="InterPro" id="IPR013111">
    <property type="entry name" value="EGF_extracell"/>
</dbReference>
<dbReference type="Pfam" id="PF07974">
    <property type="entry name" value="EGF_2"/>
    <property type="match status" value="1"/>
</dbReference>
<sequence>MRSLALENKASDGSPSPQTYGSDPNNAATWDFDRIFGCICDEGWGGYDCSLRLCVTGLDPLDTGGPAHECSNHGKCDRLTGKCKCFQNWGSSDGMGSSGTIEDCGFRMPFPYFWTYL</sequence>
<dbReference type="AlphaFoldDB" id="A0A7S1C085"/>
<gene>
    <name evidence="4" type="ORF">CHYS00102_LOCUS28698</name>
</gene>
<organism evidence="4">
    <name type="scientific">Corethron hystrix</name>
    <dbReference type="NCBI Taxonomy" id="216773"/>
    <lineage>
        <taxon>Eukaryota</taxon>
        <taxon>Sar</taxon>
        <taxon>Stramenopiles</taxon>
        <taxon>Ochrophyta</taxon>
        <taxon>Bacillariophyta</taxon>
        <taxon>Coscinodiscophyceae</taxon>
        <taxon>Corethrophycidae</taxon>
        <taxon>Corethrales</taxon>
        <taxon>Corethraceae</taxon>
        <taxon>Corethron</taxon>
    </lineage>
</organism>
<name>A0A7S1C085_9STRA</name>
<evidence type="ECO:0000313" key="4">
    <source>
        <dbReference type="EMBL" id="CAD8901479.1"/>
    </source>
</evidence>
<keyword evidence="1" id="KW-1015">Disulfide bond</keyword>
<evidence type="ECO:0000259" key="3">
    <source>
        <dbReference type="Pfam" id="PF07974"/>
    </source>
</evidence>
<protein>
    <recommendedName>
        <fullName evidence="3">Epidermal growth factor-like domain-containing protein</fullName>
    </recommendedName>
</protein>
<proteinExistence type="predicted"/>
<evidence type="ECO:0000256" key="1">
    <source>
        <dbReference type="ARBA" id="ARBA00023157"/>
    </source>
</evidence>
<dbReference type="Gene3D" id="2.10.25.10">
    <property type="entry name" value="Laminin"/>
    <property type="match status" value="1"/>
</dbReference>
<accession>A0A7S1C085</accession>
<feature type="region of interest" description="Disordered" evidence="2">
    <location>
        <begin position="1"/>
        <end position="25"/>
    </location>
</feature>